<keyword evidence="2" id="KW-1185">Reference proteome</keyword>
<sequence length="802" mass="89838">MSSIGRVTAALGAAHVENTLALANLNFDFSLIRVDAPPEFRQLGSNLSDRRRQEAETGTPHRVARKLGALFAGVLPRTPKLTQAYGLRLSEISQSSRHNPKGNSRDGPFSAHIGADGTAIWAAATSGANAIPILMLACLLARIWSGPEATSLWVELVEHRRHEIQTECTNDEAALCAAQQDISRSQLADWDASARAWLRTADEAKSLQQTQLMLVLNNLQLPVSNNASVYQSVIKSSEIALLLMENLLNGQPQRAESGAFLLGLSAWHLYPDMVVHGTVTRKIEQKDDLCPKGGVVTLGLESVKGADKGIYWSLPLAHLRYYGEPVQSSRSTGGDNALRVSMDQLVYVSLGSLSIGWVRRSRDIKEVLSWFSLLWHCFERANSGLGEGGQTEKQGCACRDVVLGSGWLKTMMVAASSYPSLCDQDKGWANELMGLGYRQYPNFLAEPVYHVPPYFGLLVPSALIPLLKDDDERIKALREVAQQLGLAGTKVVIRYERTGFQDASETVKGFRRKWLSTYEYASAFPMALRACETKSSEPVISEPRHIRWIATRWQELFAAVAPESAEDAYRMEPLEEPKNSLLRHLEKTKYAVCRCAHGCKSDCLCNNFTYGCIDDCSCRIQGGSCFVHREASRQVHILNERISAIRALDEDCIEEHPRSFVDQYRKPEPMRQLKDSAYEKIRENFAGMWESENLHHMWRLKHIPWDAEDCHPGARPRLMKLIYGDPKTAALYSIEEDVDHDQIKDQMTLEELGGFFERDLVDLNRFSTYLLALQKKMADLASHLSSCLRQPRKFIGIFLAQL</sequence>
<accession>A0AA43QS97</accession>
<comment type="caution">
    <text evidence="1">The sequence shown here is derived from an EMBL/GenBank/DDBJ whole genome shotgun (WGS) entry which is preliminary data.</text>
</comment>
<organism evidence="1 2">
    <name type="scientific">Ramalina farinacea</name>
    <dbReference type="NCBI Taxonomy" id="258253"/>
    <lineage>
        <taxon>Eukaryota</taxon>
        <taxon>Fungi</taxon>
        <taxon>Dikarya</taxon>
        <taxon>Ascomycota</taxon>
        <taxon>Pezizomycotina</taxon>
        <taxon>Lecanoromycetes</taxon>
        <taxon>OSLEUM clade</taxon>
        <taxon>Lecanoromycetidae</taxon>
        <taxon>Lecanorales</taxon>
        <taxon>Lecanorineae</taxon>
        <taxon>Ramalinaceae</taxon>
        <taxon>Ramalina</taxon>
    </lineage>
</organism>
<evidence type="ECO:0000313" key="2">
    <source>
        <dbReference type="Proteomes" id="UP001161017"/>
    </source>
</evidence>
<evidence type="ECO:0000313" key="1">
    <source>
        <dbReference type="EMBL" id="MDI1489455.1"/>
    </source>
</evidence>
<dbReference type="Proteomes" id="UP001161017">
    <property type="component" value="Unassembled WGS sequence"/>
</dbReference>
<proteinExistence type="predicted"/>
<name>A0AA43QS97_9LECA</name>
<dbReference type="EMBL" id="JAPUFD010000009">
    <property type="protein sequence ID" value="MDI1489455.1"/>
    <property type="molecule type" value="Genomic_DNA"/>
</dbReference>
<reference evidence="1" key="1">
    <citation type="journal article" date="2023" name="Genome Biol. Evol.">
        <title>First Whole Genome Sequence and Flow Cytometry Genome Size Data for the Lichen-Forming Fungus Ramalina farinacea (Ascomycota).</title>
        <authorList>
            <person name="Llewellyn T."/>
            <person name="Mian S."/>
            <person name="Hill R."/>
            <person name="Leitch I.J."/>
            <person name="Gaya E."/>
        </authorList>
    </citation>
    <scope>NUCLEOTIDE SEQUENCE</scope>
    <source>
        <strain evidence="1">LIQ254RAFAR</strain>
    </source>
</reference>
<protein>
    <submittedName>
        <fullName evidence="1">Uncharacterized protein</fullName>
    </submittedName>
</protein>
<gene>
    <name evidence="1" type="ORF">OHK93_008734</name>
</gene>
<dbReference type="AlphaFoldDB" id="A0AA43QS97"/>